<name>A0ABC8RCH5_9AQUA</name>
<sequence length="145" mass="14069">THGDGTYEVGLGDTQGAALGGTGDEVGNALRGSHGMGGAESVTGSGAMERGAFVKEGRGNGRPQGMGEPIGDAMDATGGAQIDSQGVGDALSFLGSGPTRSSGGFDCLGTSYAGEIGRDEGVGETRGPVPMDGARGFGDSLSSIV</sequence>
<reference evidence="2 3" key="1">
    <citation type="submission" date="2024-02" db="EMBL/GenBank/DDBJ databases">
        <authorList>
            <person name="Vignale AGUSTIN F."/>
            <person name="Sosa J E."/>
            <person name="Modenutti C."/>
        </authorList>
    </citation>
    <scope>NUCLEOTIDE SEQUENCE [LARGE SCALE GENOMIC DNA]</scope>
</reference>
<keyword evidence="3" id="KW-1185">Reference proteome</keyword>
<evidence type="ECO:0000313" key="3">
    <source>
        <dbReference type="Proteomes" id="UP001642360"/>
    </source>
</evidence>
<feature type="region of interest" description="Disordered" evidence="1">
    <location>
        <begin position="55"/>
        <end position="84"/>
    </location>
</feature>
<proteinExistence type="predicted"/>
<feature type="region of interest" description="Disordered" evidence="1">
    <location>
        <begin position="1"/>
        <end position="28"/>
    </location>
</feature>
<feature type="region of interest" description="Disordered" evidence="1">
    <location>
        <begin position="118"/>
        <end position="145"/>
    </location>
</feature>
<feature type="non-terminal residue" evidence="2">
    <location>
        <position position="1"/>
    </location>
</feature>
<evidence type="ECO:0000313" key="2">
    <source>
        <dbReference type="EMBL" id="CAK9142649.1"/>
    </source>
</evidence>
<accession>A0ABC8RCH5</accession>
<organism evidence="2 3">
    <name type="scientific">Ilex paraguariensis</name>
    <name type="common">yerba mate</name>
    <dbReference type="NCBI Taxonomy" id="185542"/>
    <lineage>
        <taxon>Eukaryota</taxon>
        <taxon>Viridiplantae</taxon>
        <taxon>Streptophyta</taxon>
        <taxon>Embryophyta</taxon>
        <taxon>Tracheophyta</taxon>
        <taxon>Spermatophyta</taxon>
        <taxon>Magnoliopsida</taxon>
        <taxon>eudicotyledons</taxon>
        <taxon>Gunneridae</taxon>
        <taxon>Pentapetalae</taxon>
        <taxon>asterids</taxon>
        <taxon>campanulids</taxon>
        <taxon>Aquifoliales</taxon>
        <taxon>Aquifoliaceae</taxon>
        <taxon>Ilex</taxon>
    </lineage>
</organism>
<dbReference type="AlphaFoldDB" id="A0ABC8RCH5"/>
<protein>
    <submittedName>
        <fullName evidence="2">Uncharacterized protein</fullName>
    </submittedName>
</protein>
<dbReference type="EMBL" id="CAUOFW020001240">
    <property type="protein sequence ID" value="CAK9142649.1"/>
    <property type="molecule type" value="Genomic_DNA"/>
</dbReference>
<evidence type="ECO:0000256" key="1">
    <source>
        <dbReference type="SAM" id="MobiDB-lite"/>
    </source>
</evidence>
<comment type="caution">
    <text evidence="2">The sequence shown here is derived from an EMBL/GenBank/DDBJ whole genome shotgun (WGS) entry which is preliminary data.</text>
</comment>
<gene>
    <name evidence="2" type="ORF">ILEXP_LOCUS10329</name>
</gene>
<dbReference type="Proteomes" id="UP001642360">
    <property type="component" value="Unassembled WGS sequence"/>
</dbReference>